<dbReference type="SUPFAM" id="SSF55729">
    <property type="entry name" value="Acyl-CoA N-acyltransferases (Nat)"/>
    <property type="match status" value="1"/>
</dbReference>
<keyword evidence="9" id="KW-0012">Acyltransferase</keyword>
<dbReference type="PANTHER" id="PTHR20531">
    <property type="entry name" value="N-ALPHA-ACETYLTRANSFERASE 40"/>
    <property type="match status" value="1"/>
</dbReference>
<evidence type="ECO:0000256" key="8">
    <source>
        <dbReference type="ARBA" id="ARBA00023242"/>
    </source>
</evidence>
<evidence type="ECO:0000313" key="13">
    <source>
        <dbReference type="EMBL" id="KAG9240455.1"/>
    </source>
</evidence>
<dbReference type="GO" id="GO:1990189">
    <property type="term" value="F:protein N-terminal-serine acetyltransferase activity"/>
    <property type="evidence" value="ECO:0007669"/>
    <property type="project" value="UniProtKB-EC"/>
</dbReference>
<comment type="catalytic activity">
    <reaction evidence="10">
        <text>N-terminal L-seryl-[histone H2A] + acetyl-CoA = N-terminal N(alpha)-acetyl-L-seryl-[histone H2A] + CoA + H(+)</text>
        <dbReference type="Rhea" id="RHEA:50600"/>
        <dbReference type="Rhea" id="RHEA-COMP:12742"/>
        <dbReference type="Rhea" id="RHEA-COMP:12744"/>
        <dbReference type="ChEBI" id="CHEBI:15378"/>
        <dbReference type="ChEBI" id="CHEBI:57287"/>
        <dbReference type="ChEBI" id="CHEBI:57288"/>
        <dbReference type="ChEBI" id="CHEBI:64738"/>
        <dbReference type="ChEBI" id="CHEBI:83690"/>
        <dbReference type="EC" id="2.3.1.257"/>
    </reaction>
</comment>
<dbReference type="PANTHER" id="PTHR20531:SF1">
    <property type="entry name" value="N-ALPHA-ACETYLTRANSFERASE 40"/>
    <property type="match status" value="1"/>
</dbReference>
<sequence length="225" mass="25627">MVQAKKQKTGLAVDHIATANLKSIEDFVEHYLTPSPSIPWTTWTHPNNLREFEVSLSSASALSEADFEACFELISETSSTDYKTSQDGWKPKAKRKEMKLLDLKYLLVKDEEGVKAFTSLMPTYEDGIQVVYCYEIHLKPELQGTGLGSVLMGHLEEIAAKIPGTERAMLTCFLANERGVRFYEKLGYVKYEYSPEPRILRNGTRAEVEYIIMSKHIRQNLTTKH</sequence>
<evidence type="ECO:0000256" key="1">
    <source>
        <dbReference type="ARBA" id="ARBA00004123"/>
    </source>
</evidence>
<comment type="subcellular location">
    <subcellularLocation>
        <location evidence="2">Cytoplasm</location>
    </subcellularLocation>
    <subcellularLocation>
        <location evidence="1">Nucleus</location>
    </subcellularLocation>
</comment>
<dbReference type="GO" id="GO:0005634">
    <property type="term" value="C:nucleus"/>
    <property type="evidence" value="ECO:0007669"/>
    <property type="project" value="UniProtKB-SubCell"/>
</dbReference>
<evidence type="ECO:0000256" key="5">
    <source>
        <dbReference type="ARBA" id="ARBA00015043"/>
    </source>
</evidence>
<keyword evidence="14" id="KW-1185">Reference proteome</keyword>
<dbReference type="Gene3D" id="3.40.630.30">
    <property type="match status" value="1"/>
</dbReference>
<dbReference type="PROSITE" id="PS51186">
    <property type="entry name" value="GNAT"/>
    <property type="match status" value="1"/>
</dbReference>
<dbReference type="Proteomes" id="UP000887226">
    <property type="component" value="Unassembled WGS sequence"/>
</dbReference>
<accession>A0A9P7YWC9</accession>
<name>A0A9P7YWC9_9HELO</name>
<dbReference type="InterPro" id="IPR000182">
    <property type="entry name" value="GNAT_dom"/>
</dbReference>
<dbReference type="GO" id="GO:0005737">
    <property type="term" value="C:cytoplasm"/>
    <property type="evidence" value="ECO:0007669"/>
    <property type="project" value="UniProtKB-SubCell"/>
</dbReference>
<evidence type="ECO:0000256" key="3">
    <source>
        <dbReference type="ARBA" id="ARBA00008870"/>
    </source>
</evidence>
<evidence type="ECO:0000259" key="12">
    <source>
        <dbReference type="PROSITE" id="PS51186"/>
    </source>
</evidence>
<dbReference type="EC" id="2.3.1.257" evidence="4"/>
<dbReference type="Pfam" id="PF00583">
    <property type="entry name" value="Acetyltransf_1"/>
    <property type="match status" value="1"/>
</dbReference>
<dbReference type="InterPro" id="IPR016181">
    <property type="entry name" value="Acyl_CoA_acyltransferase"/>
</dbReference>
<evidence type="ECO:0000313" key="14">
    <source>
        <dbReference type="Proteomes" id="UP000887226"/>
    </source>
</evidence>
<dbReference type="GO" id="GO:0043998">
    <property type="term" value="F:histone H2A acetyltransferase activity"/>
    <property type="evidence" value="ECO:0007669"/>
    <property type="project" value="InterPro"/>
</dbReference>
<keyword evidence="7" id="KW-0808">Transferase</keyword>
<dbReference type="EMBL" id="MU254442">
    <property type="protein sequence ID" value="KAG9240455.1"/>
    <property type="molecule type" value="Genomic_DNA"/>
</dbReference>
<keyword evidence="8" id="KW-0539">Nucleus</keyword>
<keyword evidence="6" id="KW-0963">Cytoplasm</keyword>
<evidence type="ECO:0000256" key="7">
    <source>
        <dbReference type="ARBA" id="ARBA00022679"/>
    </source>
</evidence>
<protein>
    <recommendedName>
        <fullName evidence="5">N-alpha-acetyltransferase 40</fullName>
        <ecNumber evidence="4">2.3.1.257</ecNumber>
    </recommendedName>
</protein>
<evidence type="ECO:0000256" key="11">
    <source>
        <dbReference type="ARBA" id="ARBA00049524"/>
    </source>
</evidence>
<organism evidence="13 14">
    <name type="scientific">Calycina marina</name>
    <dbReference type="NCBI Taxonomy" id="1763456"/>
    <lineage>
        <taxon>Eukaryota</taxon>
        <taxon>Fungi</taxon>
        <taxon>Dikarya</taxon>
        <taxon>Ascomycota</taxon>
        <taxon>Pezizomycotina</taxon>
        <taxon>Leotiomycetes</taxon>
        <taxon>Helotiales</taxon>
        <taxon>Pezizellaceae</taxon>
        <taxon>Calycina</taxon>
    </lineage>
</organism>
<feature type="domain" description="N-acetyltransferase" evidence="12">
    <location>
        <begin position="57"/>
        <end position="218"/>
    </location>
</feature>
<comment type="similarity">
    <text evidence="3">Belongs to the acetyltransferase family. NAA40 subfamily.</text>
</comment>
<evidence type="ECO:0000256" key="4">
    <source>
        <dbReference type="ARBA" id="ARBA00012950"/>
    </source>
</evidence>
<evidence type="ECO:0000256" key="9">
    <source>
        <dbReference type="ARBA" id="ARBA00023315"/>
    </source>
</evidence>
<dbReference type="GO" id="GO:0010485">
    <property type="term" value="F:histone H4 acetyltransferase activity"/>
    <property type="evidence" value="ECO:0007669"/>
    <property type="project" value="InterPro"/>
</dbReference>
<gene>
    <name evidence="13" type="ORF">BJ878DRAFT_430259</name>
</gene>
<evidence type="ECO:0000256" key="10">
    <source>
        <dbReference type="ARBA" id="ARBA00047821"/>
    </source>
</evidence>
<reference evidence="13" key="1">
    <citation type="journal article" date="2021" name="IMA Fungus">
        <title>Genomic characterization of three marine fungi, including Emericellopsis atlantica sp. nov. with signatures of a generalist lifestyle and marine biomass degradation.</title>
        <authorList>
            <person name="Hagestad O.C."/>
            <person name="Hou L."/>
            <person name="Andersen J.H."/>
            <person name="Hansen E.H."/>
            <person name="Altermark B."/>
            <person name="Li C."/>
            <person name="Kuhnert E."/>
            <person name="Cox R.J."/>
            <person name="Crous P.W."/>
            <person name="Spatafora J.W."/>
            <person name="Lail K."/>
            <person name="Amirebrahimi M."/>
            <person name="Lipzen A."/>
            <person name="Pangilinan J."/>
            <person name="Andreopoulos W."/>
            <person name="Hayes R.D."/>
            <person name="Ng V."/>
            <person name="Grigoriev I.V."/>
            <person name="Jackson S.A."/>
            <person name="Sutton T.D.S."/>
            <person name="Dobson A.D.W."/>
            <person name="Rama T."/>
        </authorList>
    </citation>
    <scope>NUCLEOTIDE SEQUENCE</scope>
    <source>
        <strain evidence="13">TRa3180A</strain>
    </source>
</reference>
<evidence type="ECO:0000256" key="2">
    <source>
        <dbReference type="ARBA" id="ARBA00004496"/>
    </source>
</evidence>
<comment type="caution">
    <text evidence="13">The sequence shown here is derived from an EMBL/GenBank/DDBJ whole genome shotgun (WGS) entry which is preliminary data.</text>
</comment>
<comment type="catalytic activity">
    <reaction evidence="11">
        <text>N-terminal L-seryl-[histone H4] + acetyl-CoA = N-terminal N(alpha)-acetyl-L-seryl-[histone H4] + CoA + H(+)</text>
        <dbReference type="Rhea" id="RHEA:50596"/>
        <dbReference type="Rhea" id="RHEA-COMP:12740"/>
        <dbReference type="Rhea" id="RHEA-COMP:12743"/>
        <dbReference type="ChEBI" id="CHEBI:15378"/>
        <dbReference type="ChEBI" id="CHEBI:57287"/>
        <dbReference type="ChEBI" id="CHEBI:57288"/>
        <dbReference type="ChEBI" id="CHEBI:64738"/>
        <dbReference type="ChEBI" id="CHEBI:83690"/>
        <dbReference type="EC" id="2.3.1.257"/>
    </reaction>
</comment>
<proteinExistence type="inferred from homology"/>
<evidence type="ECO:0000256" key="6">
    <source>
        <dbReference type="ARBA" id="ARBA00022490"/>
    </source>
</evidence>
<dbReference type="OrthoDB" id="424551at2759"/>
<dbReference type="InterPro" id="IPR039949">
    <property type="entry name" value="NAA40"/>
</dbReference>
<dbReference type="AlphaFoldDB" id="A0A9P7YWC9"/>